<proteinExistence type="predicted"/>
<dbReference type="OrthoDB" id="46370at2759"/>
<protein>
    <submittedName>
        <fullName evidence="1">Uncharacterized protein</fullName>
    </submittedName>
</protein>
<dbReference type="EMBL" id="BRYA01000499">
    <property type="protein sequence ID" value="GMI19693.1"/>
    <property type="molecule type" value="Genomic_DNA"/>
</dbReference>
<evidence type="ECO:0000313" key="1">
    <source>
        <dbReference type="EMBL" id="GMI19693.1"/>
    </source>
</evidence>
<dbReference type="PANTHER" id="PTHR33050:SF7">
    <property type="entry name" value="RIBONUCLEASE H"/>
    <property type="match status" value="1"/>
</dbReference>
<reference evidence="2" key="1">
    <citation type="journal article" date="2023" name="Commun. Biol.">
        <title>Genome analysis of Parmales, the sister group of diatoms, reveals the evolutionary specialization of diatoms from phago-mixotrophs to photoautotrophs.</title>
        <authorList>
            <person name="Ban H."/>
            <person name="Sato S."/>
            <person name="Yoshikawa S."/>
            <person name="Yamada K."/>
            <person name="Nakamura Y."/>
            <person name="Ichinomiya M."/>
            <person name="Sato N."/>
            <person name="Blanc-Mathieu R."/>
            <person name="Endo H."/>
            <person name="Kuwata A."/>
            <person name="Ogata H."/>
        </authorList>
    </citation>
    <scope>NUCLEOTIDE SEQUENCE [LARGE SCALE GENOMIC DNA]</scope>
</reference>
<organism evidence="1 2">
    <name type="scientific">Triparma columacea</name>
    <dbReference type="NCBI Taxonomy" id="722753"/>
    <lineage>
        <taxon>Eukaryota</taxon>
        <taxon>Sar</taxon>
        <taxon>Stramenopiles</taxon>
        <taxon>Ochrophyta</taxon>
        <taxon>Bolidophyceae</taxon>
        <taxon>Parmales</taxon>
        <taxon>Triparmaceae</taxon>
        <taxon>Triparma</taxon>
    </lineage>
</organism>
<comment type="caution">
    <text evidence="1">The sequence shown here is derived from an EMBL/GenBank/DDBJ whole genome shotgun (WGS) entry which is preliminary data.</text>
</comment>
<sequence length="1513" mass="166256">MSNSMSTCMNHVAKALAAMEVTSESLYKSGTPAHLLVSPGGLAQTIVLALRPHQAGSFDTPQLQTLGVLVNTGNQSRYAVALAEEIYTYYILRSTGISSAVPIGAVFTCTIDLSLVQAPAFVMSDVRLVSRVEVKLSTPFNAYRCHTPGHLTALKDAIDEAAEELAQEGITLGDSKANLMALVTACFHQSGPSEGKRIAGVAGLSLDPLEDADKAVVIQQMESAATIFCEAAGKIQATAAQATADQAQAAATAARLVAPRVTLSTSEVVKYPFLEFTTDSLASTMNAMGMTGDPLKVAPGLMALGSISVKASADHSQYNILTNLLEKEMRSVLAITSIDGSVESVKYGFFLKGKNLRDVTRSMVSNHIFDGAASSPRTGPERLASAPCMSVARLGHVFEKTKGTLPQSKEVFEELLPSFAEAAECNSAEAVLKAAFVVYGSLCIFFGKTSAVARHCQTTVAILSACVVRQRFDPEFRKIQTRPTGQEAGCSLLTLMARQFDRQVFDSITNLMVAIGDKNGAHNFEVPPLQTGEVDISGMIGHWLKEPTQSPSDACIKGTKGQQYLRDAEIKAADIDGFALMRDWVEDPVCRTAAGKYGERFGSVPRFGGGWRLWKEKMTEEERNAYGNDPCFHLHAGGLCISCDQDGVERDHRTTVRMPCSLLTRLSGLKLSLKSELGKKGNKYQKDKGTKAKDDGAKVSGSLGKVGGEVSEGVTLSGRDVIYGEDGKMGGRLDCVSELPAWEHVARRDLPRFIGKNRNNIYRFNLKVIREESATLKKLGLEGYLRTRGGYRTQPGSELRSVAEMKRNGIWKHLKIIAPREENMESFITLGWAPPWLHELENGELDSLLMCDDITASMSKLSGEKRHAFLNQVADELDKGYALVVTLDAAKSLGNFALSPYLIMEQIKEDGEKKHRPLRNMSKPCLKWKGQTVSVNDMIDMGLLRKRTPVNCALALPGILHAIVWMAQQHPGERLSLRKVDVGACFFRFHTRLSHVPMFSSLLTNSKEDPLVLLCLRLVQGGRASPSHAPLLSEAASALYSDTGEWEEEELESAPHSDWVLQEEDGRPQEDFPFTLCRGKEGSACDHDAKVYVDDFLEAHLTRDYHTTGRGLMSCLYKAFRPCKKGEDSAFRPSPAAEKKKDDFVSRSVCTFLGLVVDARSLTITVSSRRAHAIIALLDKNFGNGNKWIDVDELASITGKLTHVSQCRTGGRAEMSAIWRMLSCCPVEKRGGSYFIQPLPSMIERVFEWKEFLNDPVPMPLWYVPSIAEALSATHFGYTDASKFGMGGFFREGRTLYIWRVKFPDLIDDSMMRRQGDDGTITINELELLGIACQLRLLYRVLCGNGRARTGLVLHTFCDNVTAIGNINKLGVKSAAGLNIIRNVYQHAETGCYVPTSCHVRGVENKVADMCSRKTDEELLDSELRDKAVALLTGAERTERIDPSSWDEVVVMQVPHDLEREMLTLALEATQTTPWPDPDPSDCYYGYINNETGIVHHGQLVYRRGREVDHRED</sequence>
<dbReference type="PANTHER" id="PTHR33050">
    <property type="entry name" value="REVERSE TRANSCRIPTASE DOMAIN-CONTAINING PROTEIN"/>
    <property type="match status" value="1"/>
</dbReference>
<accession>A0A9W7FVM4</accession>
<gene>
    <name evidence="1" type="ORF">TrCOL_g11953</name>
</gene>
<evidence type="ECO:0000313" key="2">
    <source>
        <dbReference type="Proteomes" id="UP001165065"/>
    </source>
</evidence>
<name>A0A9W7FVM4_9STRA</name>
<dbReference type="Proteomes" id="UP001165065">
    <property type="component" value="Unassembled WGS sequence"/>
</dbReference>
<keyword evidence="2" id="KW-1185">Reference proteome</keyword>
<dbReference type="InterPro" id="IPR052055">
    <property type="entry name" value="Hepadnavirus_pol/RT"/>
</dbReference>